<evidence type="ECO:0000313" key="2">
    <source>
        <dbReference type="Proteomes" id="UP000218615"/>
    </source>
</evidence>
<sequence>MTYASGAKKLWEIIDDIAAGLIASPGGYWSDADVTWTTTDKTQNNARRALKYLNGSEEFYVALEQINITNGYYYYQRNPWYYGKGLRIVFSLTWDSVGHTYSASNQSTLIPFEARYNGGVTADMATLMVTYFLWYDATGFALMGKPEPNATDDYQGSFIAVVERNASKYYSDGYTNFFSFSQTSLTQYADYALSSIQRPRGILRPFSYQYPDWASYGSYSNNGNGISFVPLPTYYAYKSAGNGKVYYVKPIMNNLNSQLAPIFQSELFFMWTESQGIVDGDVVAIEGSSTKYLCKALDSPDSVSRINFAIKYVA</sequence>
<dbReference type="AlphaFoldDB" id="A0A284VJV3"/>
<proteinExistence type="predicted"/>
<evidence type="ECO:0000313" key="1">
    <source>
        <dbReference type="EMBL" id="SNQ59541.1"/>
    </source>
</evidence>
<dbReference type="OrthoDB" id="122662at2157"/>
<dbReference type="EMBL" id="FZMP01000026">
    <property type="protein sequence ID" value="SNQ59541.1"/>
    <property type="molecule type" value="Genomic_DNA"/>
</dbReference>
<organism evidence="1 2">
    <name type="scientific">Candidatus Methanoperedens nitratireducens</name>
    <dbReference type="NCBI Taxonomy" id="1392998"/>
    <lineage>
        <taxon>Archaea</taxon>
        <taxon>Methanobacteriati</taxon>
        <taxon>Methanobacteriota</taxon>
        <taxon>Stenosarchaea group</taxon>
        <taxon>Methanomicrobia</taxon>
        <taxon>Methanosarcinales</taxon>
        <taxon>ANME-2 cluster</taxon>
        <taxon>Candidatus Methanoperedentaceae</taxon>
        <taxon>Candidatus Methanoperedens</taxon>
    </lineage>
</organism>
<dbReference type="RefSeq" id="WP_096203900.1">
    <property type="nucleotide sequence ID" value="NZ_FZMP01000026.1"/>
</dbReference>
<gene>
    <name evidence="1" type="ORF">MNV_1210024</name>
</gene>
<name>A0A284VJV3_9EURY</name>
<dbReference type="Proteomes" id="UP000218615">
    <property type="component" value="Unassembled WGS sequence"/>
</dbReference>
<reference evidence="2" key="1">
    <citation type="submission" date="2017-06" db="EMBL/GenBank/DDBJ databases">
        <authorList>
            <person name="Cremers G."/>
        </authorList>
    </citation>
    <scope>NUCLEOTIDE SEQUENCE [LARGE SCALE GENOMIC DNA]</scope>
</reference>
<keyword evidence="2" id="KW-1185">Reference proteome</keyword>
<protein>
    <submittedName>
        <fullName evidence="1">Uncharacterized protein</fullName>
    </submittedName>
</protein>
<accession>A0A284VJV3</accession>